<dbReference type="EMBL" id="MGGP01000009">
    <property type="protein sequence ID" value="OGM33047.1"/>
    <property type="molecule type" value="Genomic_DNA"/>
</dbReference>
<dbReference type="AlphaFoldDB" id="A0A1F7Z0J0"/>
<evidence type="ECO:0000313" key="1">
    <source>
        <dbReference type="EMBL" id="OGM33047.1"/>
    </source>
</evidence>
<organism evidence="1 2">
    <name type="scientific">Candidatus Woesebacteria bacterium RIFCSPHIGHO2_01_FULL_44_21</name>
    <dbReference type="NCBI Taxonomy" id="1802503"/>
    <lineage>
        <taxon>Bacteria</taxon>
        <taxon>Candidatus Woeseibacteriota</taxon>
    </lineage>
</organism>
<dbReference type="Proteomes" id="UP000178870">
    <property type="component" value="Unassembled WGS sequence"/>
</dbReference>
<sequence>MELTTGETFTGEAEVNVTAPGPWWQVTGGEVISGSNLISRIPQSCALSPSCTDSLILNDPISNRPATAIYNDNYDFSSTATRGTVSATNQWLVRAGTRPNIYSYAFFDNLSSGKNFNTLPPNTTVTTGVVNDPASVADGGYYWYRTSGNVTIGSPGGSNFININRKIILFVDGNLTIYDGPRLNNFPNDFFMVVVSGDIDVDPALVSPDTSTPAIQGIYTCDGTFSTGTNGVDDGILVVEGSVAASAFNLERDLVNENTDTPAEHFIYSPALISNYPSALAERHLIWREVAP</sequence>
<reference evidence="1 2" key="1">
    <citation type="journal article" date="2016" name="Nat. Commun.">
        <title>Thousands of microbial genomes shed light on interconnected biogeochemical processes in an aquifer system.</title>
        <authorList>
            <person name="Anantharaman K."/>
            <person name="Brown C.T."/>
            <person name="Hug L.A."/>
            <person name="Sharon I."/>
            <person name="Castelle C.J."/>
            <person name="Probst A.J."/>
            <person name="Thomas B.C."/>
            <person name="Singh A."/>
            <person name="Wilkins M.J."/>
            <person name="Karaoz U."/>
            <person name="Brodie E.L."/>
            <person name="Williams K.H."/>
            <person name="Hubbard S.S."/>
            <person name="Banfield J.F."/>
        </authorList>
    </citation>
    <scope>NUCLEOTIDE SEQUENCE [LARGE SCALE GENOMIC DNA]</scope>
</reference>
<name>A0A1F7Z0J0_9BACT</name>
<gene>
    <name evidence="1" type="ORF">A2803_02935</name>
</gene>
<evidence type="ECO:0000313" key="2">
    <source>
        <dbReference type="Proteomes" id="UP000178870"/>
    </source>
</evidence>
<proteinExistence type="predicted"/>
<accession>A0A1F7Z0J0</accession>
<protein>
    <submittedName>
        <fullName evidence="1">Uncharacterized protein</fullName>
    </submittedName>
</protein>
<comment type="caution">
    <text evidence="1">The sequence shown here is derived from an EMBL/GenBank/DDBJ whole genome shotgun (WGS) entry which is preliminary data.</text>
</comment>